<reference evidence="2" key="1">
    <citation type="journal article" date="2023" name="Genome Biol. Evol.">
        <title>Long-read-based Genome Assembly of Drosophila gunungcola Reveals Fewer Chemosensory Genes in Flower-breeding Species.</title>
        <authorList>
            <person name="Negi A."/>
            <person name="Liao B.Y."/>
            <person name="Yeh S.D."/>
        </authorList>
    </citation>
    <scope>NUCLEOTIDE SEQUENCE</scope>
    <source>
        <strain evidence="2">Sukarami</strain>
    </source>
</reference>
<keyword evidence="1" id="KW-0472">Membrane</keyword>
<evidence type="ECO:0000256" key="1">
    <source>
        <dbReference type="SAM" id="Phobius"/>
    </source>
</evidence>
<accession>A0A9P9YIN6</accession>
<keyword evidence="1" id="KW-0812">Transmembrane</keyword>
<keyword evidence="3" id="KW-1185">Reference proteome</keyword>
<dbReference type="AlphaFoldDB" id="A0A9P9YIN6"/>
<dbReference type="Proteomes" id="UP001059596">
    <property type="component" value="Unassembled WGS sequence"/>
</dbReference>
<sequence>MCRNSCVTQSTNPSRLLRVCRGFSECYRNCIRSSRRIFPARNRCRCPIYYNCGLLLILWIKCIGEIFICLQKNYESELGLISLLIKQFSFCVDRKQTTETKNAISECCKAHRFKK</sequence>
<protein>
    <submittedName>
        <fullName evidence="2">Uncharacterized protein</fullName>
    </submittedName>
</protein>
<organism evidence="2 3">
    <name type="scientific">Drosophila gunungcola</name>
    <name type="common">fruit fly</name>
    <dbReference type="NCBI Taxonomy" id="103775"/>
    <lineage>
        <taxon>Eukaryota</taxon>
        <taxon>Metazoa</taxon>
        <taxon>Ecdysozoa</taxon>
        <taxon>Arthropoda</taxon>
        <taxon>Hexapoda</taxon>
        <taxon>Insecta</taxon>
        <taxon>Pterygota</taxon>
        <taxon>Neoptera</taxon>
        <taxon>Endopterygota</taxon>
        <taxon>Diptera</taxon>
        <taxon>Brachycera</taxon>
        <taxon>Muscomorpha</taxon>
        <taxon>Ephydroidea</taxon>
        <taxon>Drosophilidae</taxon>
        <taxon>Drosophila</taxon>
        <taxon>Sophophora</taxon>
    </lineage>
</organism>
<name>A0A9P9YIN6_9MUSC</name>
<proteinExistence type="predicted"/>
<comment type="caution">
    <text evidence="2">The sequence shown here is derived from an EMBL/GenBank/DDBJ whole genome shotgun (WGS) entry which is preliminary data.</text>
</comment>
<gene>
    <name evidence="2" type="ORF">M5D96_009668</name>
</gene>
<feature type="non-terminal residue" evidence="2">
    <location>
        <position position="1"/>
    </location>
</feature>
<evidence type="ECO:0000313" key="3">
    <source>
        <dbReference type="Proteomes" id="UP001059596"/>
    </source>
</evidence>
<feature type="transmembrane region" description="Helical" evidence="1">
    <location>
        <begin position="48"/>
        <end position="70"/>
    </location>
</feature>
<dbReference type="EMBL" id="JAMKOV010000012">
    <property type="protein sequence ID" value="KAI8037516.1"/>
    <property type="molecule type" value="Genomic_DNA"/>
</dbReference>
<keyword evidence="1" id="KW-1133">Transmembrane helix</keyword>
<evidence type="ECO:0000313" key="2">
    <source>
        <dbReference type="EMBL" id="KAI8037516.1"/>
    </source>
</evidence>